<dbReference type="Proteomes" id="UP000678276">
    <property type="component" value="Unassembled WGS sequence"/>
</dbReference>
<protein>
    <submittedName>
        <fullName evidence="7">Energy-coupling factor transporter transmembrane protein EcfT</fullName>
    </submittedName>
</protein>
<name>A0ABS4BKF5_9HYPH</name>
<evidence type="ECO:0000256" key="4">
    <source>
        <dbReference type="ARBA" id="ARBA00022989"/>
    </source>
</evidence>
<dbReference type="CDD" id="cd16914">
    <property type="entry name" value="EcfT"/>
    <property type="match status" value="1"/>
</dbReference>
<keyword evidence="3 6" id="KW-0812">Transmembrane</keyword>
<evidence type="ECO:0000256" key="3">
    <source>
        <dbReference type="ARBA" id="ARBA00022692"/>
    </source>
</evidence>
<evidence type="ECO:0000256" key="2">
    <source>
        <dbReference type="ARBA" id="ARBA00008564"/>
    </source>
</evidence>
<proteinExistence type="inferred from homology"/>
<evidence type="ECO:0000313" key="8">
    <source>
        <dbReference type="Proteomes" id="UP000678276"/>
    </source>
</evidence>
<feature type="transmembrane region" description="Helical" evidence="6">
    <location>
        <begin position="89"/>
        <end position="108"/>
    </location>
</feature>
<sequence length="196" mass="20400">MIAGLYRAGDSVLHRMGAGAKIAALAFAGTLVLTLTSLWLAGGFLGIVLALYGIAGFGPRLVLAQLRPVAFLLAILFAAQIWLAGPADAVLVVIRFAALILAAGLVTLTTRTADLVSAIERALSPFARLGLDAGRVSLAISLAIRFIPAVGQITAEVREAQSARGRRPSPLTLVVPVIVRLLKMADEIAEAIDARS</sequence>
<feature type="transmembrane region" description="Helical" evidence="6">
    <location>
        <begin position="22"/>
        <end position="54"/>
    </location>
</feature>
<dbReference type="InterPro" id="IPR003339">
    <property type="entry name" value="ABC/ECF_trnsptr_transmembrane"/>
</dbReference>
<keyword evidence="5 6" id="KW-0472">Membrane</keyword>
<feature type="transmembrane region" description="Helical" evidence="6">
    <location>
        <begin position="66"/>
        <end position="83"/>
    </location>
</feature>
<comment type="similarity">
    <text evidence="2">Belongs to the CbiQ family.</text>
</comment>
<dbReference type="RefSeq" id="WP_209595106.1">
    <property type="nucleotide sequence ID" value="NZ_JAGJCF010000009.1"/>
</dbReference>
<dbReference type="EMBL" id="JAGJCF010000009">
    <property type="protein sequence ID" value="MBP0616625.1"/>
    <property type="molecule type" value="Genomic_DNA"/>
</dbReference>
<comment type="subcellular location">
    <subcellularLocation>
        <location evidence="1">Membrane</location>
        <topology evidence="1">Multi-pass membrane protein</topology>
    </subcellularLocation>
</comment>
<evidence type="ECO:0000256" key="6">
    <source>
        <dbReference type="SAM" id="Phobius"/>
    </source>
</evidence>
<gene>
    <name evidence="7" type="ORF">J6595_13635</name>
</gene>
<comment type="caution">
    <text evidence="7">The sequence shown here is derived from an EMBL/GenBank/DDBJ whole genome shotgun (WGS) entry which is preliminary data.</text>
</comment>
<organism evidence="7 8">
    <name type="scientific">Jiella mangrovi</name>
    <dbReference type="NCBI Taxonomy" id="2821407"/>
    <lineage>
        <taxon>Bacteria</taxon>
        <taxon>Pseudomonadati</taxon>
        <taxon>Pseudomonadota</taxon>
        <taxon>Alphaproteobacteria</taxon>
        <taxon>Hyphomicrobiales</taxon>
        <taxon>Aurantimonadaceae</taxon>
        <taxon>Jiella</taxon>
    </lineage>
</organism>
<dbReference type="PANTHER" id="PTHR33514">
    <property type="entry name" value="PROTEIN ABCI12, CHLOROPLASTIC"/>
    <property type="match status" value="1"/>
</dbReference>
<evidence type="ECO:0000313" key="7">
    <source>
        <dbReference type="EMBL" id="MBP0616625.1"/>
    </source>
</evidence>
<keyword evidence="4 6" id="KW-1133">Transmembrane helix</keyword>
<evidence type="ECO:0000256" key="5">
    <source>
        <dbReference type="ARBA" id="ARBA00023136"/>
    </source>
</evidence>
<evidence type="ECO:0000256" key="1">
    <source>
        <dbReference type="ARBA" id="ARBA00004141"/>
    </source>
</evidence>
<accession>A0ABS4BKF5</accession>
<dbReference type="Pfam" id="PF02361">
    <property type="entry name" value="CbiQ"/>
    <property type="match status" value="1"/>
</dbReference>
<dbReference type="PANTHER" id="PTHR33514:SF13">
    <property type="entry name" value="PROTEIN ABCI12, CHLOROPLASTIC"/>
    <property type="match status" value="1"/>
</dbReference>
<keyword evidence="8" id="KW-1185">Reference proteome</keyword>
<reference evidence="7 8" key="1">
    <citation type="submission" date="2021-04" db="EMBL/GenBank/DDBJ databases">
        <title>Whole genome sequence of Jiella sp. KSK16Y-1.</title>
        <authorList>
            <person name="Tuo L."/>
        </authorList>
    </citation>
    <scope>NUCLEOTIDE SEQUENCE [LARGE SCALE GENOMIC DNA]</scope>
    <source>
        <strain evidence="7 8">KSK16Y-1</strain>
    </source>
</reference>